<evidence type="ECO:0000256" key="1">
    <source>
        <dbReference type="ARBA" id="ARBA00006767"/>
    </source>
</evidence>
<dbReference type="InterPro" id="IPR035104">
    <property type="entry name" value="Ribosomal_protein_S1-like"/>
</dbReference>
<sequence length="399" mass="43878">MDANNESFADLFKQEETKKLRHFSPGQKVKASIIAVSGDSVFLDVGGKSEGVLNSAELKDETGEISAKPGDRIEVYFLRSSGAEMVFTAKLGGGSGNEQFEEAYRSGIPVEGLVKAEIKGGFEITLGGNARAFCPFSQMGLRRVEDAAAEYLDTKMLFRITRFDENGRNIVVSARAIQEEEREAKREELQKTLAEGDLVEGEISSIRDFGAFVDLGGVDGLIPISEVGWTRIENVSEFFTVGQKVKVIVKKLDWDNNRISLSYKETQADPWAEAANNFQEGSTRKGTVSRLAQFGAFVTLAEGVDGLIHISKLGGGRRINHPREVLEAGQEVEVVIESIDTVEKRISLAPVDYESAETVENKEKADYVSYVQQAKKKEKSEENLGSFGALLKAKMKEKK</sequence>
<evidence type="ECO:0000313" key="5">
    <source>
        <dbReference type="EMBL" id="SHO44582.1"/>
    </source>
</evidence>
<dbReference type="NCBIfam" id="NF005208">
    <property type="entry name" value="PRK06676.1"/>
    <property type="match status" value="1"/>
</dbReference>
<keyword evidence="6" id="KW-1185">Reference proteome</keyword>
<dbReference type="PROSITE" id="PS50126">
    <property type="entry name" value="S1"/>
    <property type="match status" value="4"/>
</dbReference>
<feature type="domain" description="S1 motif" evidence="4">
    <location>
        <begin position="196"/>
        <end position="264"/>
    </location>
</feature>
<dbReference type="CDD" id="cd04465">
    <property type="entry name" value="S1_RPS1_repeat_ec2_hs2"/>
    <property type="match status" value="1"/>
</dbReference>
<proteinExistence type="inferred from homology"/>
<gene>
    <name evidence="5" type="ORF">SAMN02745220_00804</name>
</gene>
<dbReference type="PANTHER" id="PTHR10724">
    <property type="entry name" value="30S RIBOSOMAL PROTEIN S1"/>
    <property type="match status" value="1"/>
</dbReference>
<dbReference type="InterPro" id="IPR050437">
    <property type="entry name" value="Ribos_protein_bS1-like"/>
</dbReference>
<dbReference type="SUPFAM" id="SSF50249">
    <property type="entry name" value="Nucleic acid-binding proteins"/>
    <property type="match status" value="4"/>
</dbReference>
<feature type="domain" description="S1 motif" evidence="4">
    <location>
        <begin position="281"/>
        <end position="351"/>
    </location>
</feature>
<dbReference type="PRINTS" id="PR00681">
    <property type="entry name" value="RIBOSOMALS1"/>
</dbReference>
<dbReference type="InterPro" id="IPR012340">
    <property type="entry name" value="NA-bd_OB-fold"/>
</dbReference>
<evidence type="ECO:0000313" key="6">
    <source>
        <dbReference type="Proteomes" id="UP000184603"/>
    </source>
</evidence>
<dbReference type="GO" id="GO:0022627">
    <property type="term" value="C:cytosolic small ribosomal subunit"/>
    <property type="evidence" value="ECO:0007669"/>
    <property type="project" value="TreeGrafter"/>
</dbReference>
<evidence type="ECO:0000259" key="4">
    <source>
        <dbReference type="PROSITE" id="PS50126"/>
    </source>
</evidence>
<dbReference type="AlphaFoldDB" id="A0A1M7XZZ3"/>
<dbReference type="Pfam" id="PF00575">
    <property type="entry name" value="S1"/>
    <property type="match status" value="2"/>
</dbReference>
<name>A0A1M7XZZ3_9BACT</name>
<accession>A0A1M7XZZ3</accession>
<dbReference type="CDD" id="cd05688">
    <property type="entry name" value="S1_RPS1_repeat_ec3"/>
    <property type="match status" value="1"/>
</dbReference>
<dbReference type="Gene3D" id="2.40.50.140">
    <property type="entry name" value="Nucleic acid-binding proteins"/>
    <property type="match status" value="3"/>
</dbReference>
<dbReference type="STRING" id="1121416.SAMN02745220_00804"/>
<feature type="domain" description="S1 motif" evidence="4">
    <location>
        <begin position="107"/>
        <end position="175"/>
    </location>
</feature>
<dbReference type="GO" id="GO:0003729">
    <property type="term" value="F:mRNA binding"/>
    <property type="evidence" value="ECO:0007669"/>
    <property type="project" value="TreeGrafter"/>
</dbReference>
<protein>
    <submittedName>
        <fullName evidence="5">SSU ribosomal protein S1P</fullName>
    </submittedName>
</protein>
<dbReference type="EMBL" id="FRFE01000003">
    <property type="protein sequence ID" value="SHO44582.1"/>
    <property type="molecule type" value="Genomic_DNA"/>
</dbReference>
<dbReference type="GO" id="GO:0003735">
    <property type="term" value="F:structural constituent of ribosome"/>
    <property type="evidence" value="ECO:0007669"/>
    <property type="project" value="TreeGrafter"/>
</dbReference>
<organism evidence="5 6">
    <name type="scientific">Desulfopila aestuarii DSM 18488</name>
    <dbReference type="NCBI Taxonomy" id="1121416"/>
    <lineage>
        <taxon>Bacteria</taxon>
        <taxon>Pseudomonadati</taxon>
        <taxon>Thermodesulfobacteriota</taxon>
        <taxon>Desulfobulbia</taxon>
        <taxon>Desulfobulbales</taxon>
        <taxon>Desulfocapsaceae</taxon>
        <taxon>Desulfopila</taxon>
    </lineage>
</organism>
<dbReference type="InterPro" id="IPR003029">
    <property type="entry name" value="S1_domain"/>
</dbReference>
<keyword evidence="2 5" id="KW-0689">Ribosomal protein</keyword>
<comment type="similarity">
    <text evidence="1">Belongs to the bacterial ribosomal protein bS1 family.</text>
</comment>
<dbReference type="OrthoDB" id="9804077at2"/>
<evidence type="ECO:0000256" key="2">
    <source>
        <dbReference type="ARBA" id="ARBA00022980"/>
    </source>
</evidence>
<dbReference type="SMART" id="SM00316">
    <property type="entry name" value="S1"/>
    <property type="match status" value="4"/>
</dbReference>
<reference evidence="5 6" key="1">
    <citation type="submission" date="2016-12" db="EMBL/GenBank/DDBJ databases">
        <authorList>
            <person name="Song W.-J."/>
            <person name="Kurnit D.M."/>
        </authorList>
    </citation>
    <scope>NUCLEOTIDE SEQUENCE [LARGE SCALE GENOMIC DNA]</scope>
    <source>
        <strain evidence="5 6">DSM 18488</strain>
    </source>
</reference>
<feature type="domain" description="S1 motif" evidence="4">
    <location>
        <begin position="26"/>
        <end position="90"/>
    </location>
</feature>
<dbReference type="Proteomes" id="UP000184603">
    <property type="component" value="Unassembled WGS sequence"/>
</dbReference>
<evidence type="ECO:0000256" key="3">
    <source>
        <dbReference type="ARBA" id="ARBA00023274"/>
    </source>
</evidence>
<keyword evidence="3" id="KW-0687">Ribonucleoprotein</keyword>
<dbReference type="GO" id="GO:0006412">
    <property type="term" value="P:translation"/>
    <property type="evidence" value="ECO:0007669"/>
    <property type="project" value="TreeGrafter"/>
</dbReference>
<dbReference type="PANTHER" id="PTHR10724:SF7">
    <property type="entry name" value="SMALL RIBOSOMAL SUBUNIT PROTEIN BS1C"/>
    <property type="match status" value="1"/>
</dbReference>
<dbReference type="RefSeq" id="WP_073612364.1">
    <property type="nucleotide sequence ID" value="NZ_FRFE01000003.1"/>
</dbReference>